<sequence length="344" mass="40144">MWEIIILAVAIGFELDIDQNQVALDDLLVEITEQEELVAKAEASVQRVTDEFIQAKKDVSKSWDNFSKLTEVETKLNETQRFLSEQKEILEELLIQKSQLLLKISESKKAQQVKETKELISNQEKMIGIKLSKTCTTMLMNNFTTNCPNYQQLEILDTSDKSITGDFGWEDGFYKRHPSRYVNSQNWYAQYDFPIVVVDPPNNMEIPTITIENNFDNYYMEDVEPYGYEIEIITIKFANGTSYEKAIGNNPIKPIFNSRTIYHDRYVDKCQKATINADKWELLLADTINYLRNRCDPSSTSFIEKEIIPFNSTSIDVRTSPNWMDIKYWESISNHCIFKFRECQ</sequence>
<reference evidence="2" key="2">
    <citation type="submission" date="2024-03" db="EMBL/GenBank/DDBJ databases">
        <authorList>
            <person name="Ni Y."/>
            <person name="Xu T."/>
            <person name="Yan S."/>
            <person name="Chen L."/>
            <person name="Wang Y."/>
        </authorList>
    </citation>
    <scope>NUCLEOTIDE SEQUENCE</scope>
    <source>
        <strain evidence="2">NBD1</strain>
    </source>
</reference>
<evidence type="ECO:0000313" key="2">
    <source>
        <dbReference type="EMBL" id="DBA51942.1"/>
    </source>
</evidence>
<reference evidence="2" key="1">
    <citation type="journal article" date="2024" name="Environ. Microbiol. Rep.">
        <title>Hiding in plain sight: The discovery of complete genomes of 11 hypothetical spindle-shaped viruses that putatively infect mesophilic ammonia-oxidizing archaea.</title>
        <authorList>
            <person name="Ni Y."/>
            <person name="Xu T."/>
            <person name="Yan S."/>
            <person name="Chen L."/>
            <person name="Wang Y."/>
        </authorList>
    </citation>
    <scope>NUCLEOTIDE SEQUENCE</scope>
    <source>
        <strain evidence="2">NBD1</strain>
    </source>
</reference>
<organism evidence="2">
    <name type="scientific">Nitrosopumilaceae spindle-shaped virus</name>
    <dbReference type="NCBI Taxonomy" id="3065433"/>
    <lineage>
        <taxon>Viruses</taxon>
    </lineage>
</organism>
<feature type="coiled-coil region" evidence="1">
    <location>
        <begin position="24"/>
        <end position="51"/>
    </location>
</feature>
<keyword evidence="1" id="KW-0175">Coiled coil</keyword>
<accession>A0AAT9J7B3</accession>
<protein>
    <submittedName>
        <fullName evidence="2">ORF26</fullName>
    </submittedName>
</protein>
<evidence type="ECO:0000256" key="1">
    <source>
        <dbReference type="SAM" id="Coils"/>
    </source>
</evidence>
<name>A0AAT9J7B3_9VIRU</name>
<dbReference type="EMBL" id="BK067787">
    <property type="protein sequence ID" value="DBA51942.1"/>
    <property type="molecule type" value="Genomic_DNA"/>
</dbReference>
<proteinExistence type="predicted"/>